<evidence type="ECO:0000259" key="8">
    <source>
        <dbReference type="PROSITE" id="PS50156"/>
    </source>
</evidence>
<dbReference type="EMBL" id="JADBJN010000004">
    <property type="protein sequence ID" value="KAG5666414.1"/>
    <property type="molecule type" value="Genomic_DNA"/>
</dbReference>
<keyword evidence="4 7" id="KW-1133">Transmembrane helix</keyword>
<dbReference type="PANTHER" id="PTHR46022">
    <property type="entry name" value="PROTEIN PATCHED"/>
    <property type="match status" value="1"/>
</dbReference>
<evidence type="ECO:0000256" key="6">
    <source>
        <dbReference type="ARBA" id="ARBA00023180"/>
    </source>
</evidence>
<evidence type="ECO:0000256" key="7">
    <source>
        <dbReference type="SAM" id="Phobius"/>
    </source>
</evidence>
<evidence type="ECO:0000256" key="1">
    <source>
        <dbReference type="ARBA" id="ARBA00004141"/>
    </source>
</evidence>
<accession>A0A9J6B9W5</accession>
<keyword evidence="6" id="KW-0325">Glycoprotein</keyword>
<dbReference type="GO" id="GO:0008158">
    <property type="term" value="F:hedgehog receptor activity"/>
    <property type="evidence" value="ECO:0007669"/>
    <property type="project" value="TreeGrafter"/>
</dbReference>
<dbReference type="GO" id="GO:0097108">
    <property type="term" value="F:hedgehog family protein binding"/>
    <property type="evidence" value="ECO:0007669"/>
    <property type="project" value="TreeGrafter"/>
</dbReference>
<comment type="subcellular location">
    <subcellularLocation>
        <location evidence="1">Membrane</location>
        <topology evidence="1">Multi-pass membrane protein</topology>
    </subcellularLocation>
</comment>
<feature type="transmembrane region" description="Helical" evidence="7">
    <location>
        <begin position="20"/>
        <end position="47"/>
    </location>
</feature>
<evidence type="ECO:0000313" key="10">
    <source>
        <dbReference type="Proteomes" id="UP001107558"/>
    </source>
</evidence>
<dbReference type="OrthoDB" id="5873834at2759"/>
<keyword evidence="3 7" id="KW-0812">Transmembrane</keyword>
<proteinExistence type="inferred from homology"/>
<dbReference type="GO" id="GO:0005886">
    <property type="term" value="C:plasma membrane"/>
    <property type="evidence" value="ECO:0007669"/>
    <property type="project" value="TreeGrafter"/>
</dbReference>
<evidence type="ECO:0000313" key="9">
    <source>
        <dbReference type="EMBL" id="KAG5666414.1"/>
    </source>
</evidence>
<comment type="similarity">
    <text evidence="2">Belongs to the patched family.</text>
</comment>
<dbReference type="InterPro" id="IPR053958">
    <property type="entry name" value="HMGCR/SNAP/NPC1-like_SSD"/>
</dbReference>
<keyword evidence="10" id="KW-1185">Reference proteome</keyword>
<dbReference type="InterPro" id="IPR000731">
    <property type="entry name" value="SSD"/>
</dbReference>
<dbReference type="Pfam" id="PF12349">
    <property type="entry name" value="Sterol-sensing"/>
    <property type="match status" value="1"/>
</dbReference>
<evidence type="ECO:0000256" key="4">
    <source>
        <dbReference type="ARBA" id="ARBA00022989"/>
    </source>
</evidence>
<dbReference type="PANTHER" id="PTHR46022:SF1">
    <property type="entry name" value="PROTEIN PATCHED"/>
    <property type="match status" value="1"/>
</dbReference>
<protein>
    <recommendedName>
        <fullName evidence="8">SSD domain-containing protein</fullName>
    </recommendedName>
</protein>
<evidence type="ECO:0000256" key="3">
    <source>
        <dbReference type="ARBA" id="ARBA00022692"/>
    </source>
</evidence>
<dbReference type="Proteomes" id="UP001107558">
    <property type="component" value="Chromosome 4"/>
</dbReference>
<name>A0A9J6B9W5_POLVA</name>
<sequence>MVYTGLVLYRFGDPVNGQSGVGMFGILLLCASTAAGLGVCSLLGLAFNVSTTQVVPLIALGLAVDQIFILTHGYDTFKLLAQTGHVDNPIDKSLITHNRLVNSDGIINPKAFYNYLSAWAWNDAAYGASQSNLRPSPRMWIHSPKDKHMKS</sequence>
<dbReference type="AlphaFoldDB" id="A0A9J6B9W5"/>
<keyword evidence="5 7" id="KW-0472">Membrane</keyword>
<dbReference type="GO" id="GO:0045879">
    <property type="term" value="P:negative regulation of smoothened signaling pathway"/>
    <property type="evidence" value="ECO:0007669"/>
    <property type="project" value="TreeGrafter"/>
</dbReference>
<organism evidence="9 10">
    <name type="scientific">Polypedilum vanderplanki</name>
    <name type="common">Sleeping chironomid midge</name>
    <dbReference type="NCBI Taxonomy" id="319348"/>
    <lineage>
        <taxon>Eukaryota</taxon>
        <taxon>Metazoa</taxon>
        <taxon>Ecdysozoa</taxon>
        <taxon>Arthropoda</taxon>
        <taxon>Hexapoda</taxon>
        <taxon>Insecta</taxon>
        <taxon>Pterygota</taxon>
        <taxon>Neoptera</taxon>
        <taxon>Endopterygota</taxon>
        <taxon>Diptera</taxon>
        <taxon>Nematocera</taxon>
        <taxon>Chironomoidea</taxon>
        <taxon>Chironomidae</taxon>
        <taxon>Chironominae</taxon>
        <taxon>Polypedilum</taxon>
        <taxon>Polypedilum</taxon>
    </lineage>
</organism>
<dbReference type="SUPFAM" id="SSF82866">
    <property type="entry name" value="Multidrug efflux transporter AcrB transmembrane domain"/>
    <property type="match status" value="1"/>
</dbReference>
<evidence type="ECO:0000256" key="5">
    <source>
        <dbReference type="ARBA" id="ARBA00023136"/>
    </source>
</evidence>
<dbReference type="GO" id="GO:0005119">
    <property type="term" value="F:smoothened binding"/>
    <property type="evidence" value="ECO:0007669"/>
    <property type="project" value="TreeGrafter"/>
</dbReference>
<gene>
    <name evidence="9" type="ORF">PVAND_014443</name>
</gene>
<dbReference type="PROSITE" id="PS50156">
    <property type="entry name" value="SSD"/>
    <property type="match status" value="1"/>
</dbReference>
<feature type="domain" description="SSD" evidence="8">
    <location>
        <begin position="1"/>
        <end position="74"/>
    </location>
</feature>
<reference evidence="9" key="1">
    <citation type="submission" date="2021-03" db="EMBL/GenBank/DDBJ databases">
        <title>Chromosome level genome of the anhydrobiotic midge Polypedilum vanderplanki.</title>
        <authorList>
            <person name="Yoshida Y."/>
            <person name="Kikawada T."/>
            <person name="Gusev O."/>
        </authorList>
    </citation>
    <scope>NUCLEOTIDE SEQUENCE</scope>
    <source>
        <strain evidence="9">NIAS01</strain>
        <tissue evidence="9">Whole body or cell culture</tissue>
    </source>
</reference>
<evidence type="ECO:0000256" key="2">
    <source>
        <dbReference type="ARBA" id="ARBA00005585"/>
    </source>
</evidence>
<comment type="caution">
    <text evidence="9">The sequence shown here is derived from an EMBL/GenBank/DDBJ whole genome shotgun (WGS) entry which is preliminary data.</text>
</comment>